<evidence type="ECO:0000313" key="3">
    <source>
        <dbReference type="Proteomes" id="UP000317652"/>
    </source>
</evidence>
<organism evidence="2 3">
    <name type="scientific">Klebsiella spallanzanii</name>
    <dbReference type="NCBI Taxonomy" id="2587528"/>
    <lineage>
        <taxon>Bacteria</taxon>
        <taxon>Pseudomonadati</taxon>
        <taxon>Pseudomonadota</taxon>
        <taxon>Gammaproteobacteria</taxon>
        <taxon>Enterobacterales</taxon>
        <taxon>Enterobacteriaceae</taxon>
        <taxon>Klebsiella/Raoultella group</taxon>
        <taxon>Klebsiella</taxon>
    </lineage>
</organism>
<feature type="region of interest" description="Disordered" evidence="1">
    <location>
        <begin position="102"/>
        <end position="122"/>
    </location>
</feature>
<evidence type="ECO:0000313" key="2">
    <source>
        <dbReference type="EMBL" id="VUS52460.1"/>
    </source>
</evidence>
<protein>
    <submittedName>
        <fullName evidence="2">Uncharacterized protein</fullName>
    </submittedName>
</protein>
<name>A0ABY6VC74_9ENTR</name>
<keyword evidence="3" id="KW-1185">Reference proteome</keyword>
<comment type="caution">
    <text evidence="2">The sequence shown here is derived from an EMBL/GenBank/DDBJ whole genome shotgun (WGS) entry which is preliminary data.</text>
</comment>
<reference evidence="2 3" key="1">
    <citation type="submission" date="2019-07" db="EMBL/GenBank/DDBJ databases">
        <authorList>
            <person name="Brisse S."/>
            <person name="Rodrigues C."/>
            <person name="Thorpe H."/>
        </authorList>
    </citation>
    <scope>NUCLEOTIDE SEQUENCE [LARGE SCALE GENOMIC DNA]</scope>
    <source>
        <strain evidence="2">SB6411</strain>
    </source>
</reference>
<gene>
    <name evidence="2" type="ORF">SB6411_05855</name>
</gene>
<dbReference type="EMBL" id="CABGGS010000018">
    <property type="protein sequence ID" value="VUS52460.1"/>
    <property type="molecule type" value="Genomic_DNA"/>
</dbReference>
<accession>A0ABY6VC74</accession>
<sequence length="184" mass="19163">MFDTLAAIGTAETPAEPISGLIGFLLNLLSSFAISTPAAVPIPNAITPSTRMPSVCGCRNLSATSFAPTDNPRKMVTILISPFCTVSLRRSTTPLSRIRLPKQNIPSSGAASGSSSATSSNSTAGKRIFSRLLTVRSCTMRIFRSLSLVSAFIIGGWINGTSAIYEYAATAMAPSSSGASLPDR</sequence>
<feature type="compositionally biased region" description="Low complexity" evidence="1">
    <location>
        <begin position="107"/>
        <end position="122"/>
    </location>
</feature>
<evidence type="ECO:0000256" key="1">
    <source>
        <dbReference type="SAM" id="MobiDB-lite"/>
    </source>
</evidence>
<dbReference type="Proteomes" id="UP000317652">
    <property type="component" value="Unassembled WGS sequence"/>
</dbReference>
<proteinExistence type="predicted"/>